<sequence length="93" mass="9752">MTLALLRGAIAAALPALAEDVPPPSRRDNGVSIFAVYPIGPSSVTDLSRSEVSKDGRPATWLNGFALDLTLTAPPPPQPEALFRLHHRSGALG</sequence>
<keyword evidence="3" id="KW-1185">Reference proteome</keyword>
<organism evidence="2 3">
    <name type="scientific">Roseomonas fluvialis</name>
    <dbReference type="NCBI Taxonomy" id="1750527"/>
    <lineage>
        <taxon>Bacteria</taxon>
        <taxon>Pseudomonadati</taxon>
        <taxon>Pseudomonadota</taxon>
        <taxon>Alphaproteobacteria</taxon>
        <taxon>Acetobacterales</taxon>
        <taxon>Roseomonadaceae</taxon>
        <taxon>Roseomonas</taxon>
    </lineage>
</organism>
<dbReference type="Proteomes" id="UP000831327">
    <property type="component" value="Chromosome"/>
</dbReference>
<feature type="chain" id="PRO_5047395517" evidence="1">
    <location>
        <begin position="19"/>
        <end position="93"/>
    </location>
</feature>
<feature type="signal peptide" evidence="1">
    <location>
        <begin position="1"/>
        <end position="18"/>
    </location>
</feature>
<evidence type="ECO:0000256" key="1">
    <source>
        <dbReference type="SAM" id="SignalP"/>
    </source>
</evidence>
<dbReference type="EMBL" id="AP025637">
    <property type="protein sequence ID" value="BDG71058.1"/>
    <property type="molecule type" value="Genomic_DNA"/>
</dbReference>
<dbReference type="RefSeq" id="WP_244458353.1">
    <property type="nucleotide sequence ID" value="NZ_AP025637.1"/>
</dbReference>
<evidence type="ECO:0000313" key="2">
    <source>
        <dbReference type="EMBL" id="BDG71058.1"/>
    </source>
</evidence>
<accession>A0ABN6P020</accession>
<keyword evidence="1" id="KW-0732">Signal</keyword>
<reference evidence="2 3" key="1">
    <citation type="journal article" date="2016" name="Microbes Environ.">
        <title>Phylogenetically diverse aerobic anoxygenic phototrophic bacteria isolated from epilithic biofilms in Tama river, Japan.</title>
        <authorList>
            <person name="Hirose S."/>
            <person name="Matsuura K."/>
            <person name="Haruta S."/>
        </authorList>
    </citation>
    <scope>NUCLEOTIDE SEQUENCE [LARGE SCALE GENOMIC DNA]</scope>
    <source>
        <strain evidence="2 3">S08</strain>
    </source>
</reference>
<gene>
    <name evidence="2" type="ORF">Rmf_09870</name>
</gene>
<name>A0ABN6P020_9PROT</name>
<protein>
    <submittedName>
        <fullName evidence="2">Uncharacterized protein</fullName>
    </submittedName>
</protein>
<proteinExistence type="predicted"/>
<evidence type="ECO:0000313" key="3">
    <source>
        <dbReference type="Proteomes" id="UP000831327"/>
    </source>
</evidence>